<protein>
    <recommendedName>
        <fullName evidence="8">L-2-hydroxyglutarate dehydrogenase, mitochondrial</fullName>
        <ecNumber evidence="7">1.1.99.2</ecNumber>
    </recommendedName>
</protein>
<keyword evidence="3" id="KW-0274">FAD</keyword>
<dbReference type="GeneID" id="43582532"/>
<dbReference type="PANTHER" id="PTHR43104">
    <property type="entry name" value="L-2-HYDROXYGLUTARATE DEHYDROGENASE, MITOCHONDRIAL"/>
    <property type="match status" value="1"/>
</dbReference>
<keyword evidence="2" id="KW-0285">Flavoprotein</keyword>
<accession>A0A5E8BRM5</accession>
<proteinExistence type="inferred from homology"/>
<comment type="catalytic activity">
    <reaction evidence="5">
        <text>(S)-2-hydroxyglutarate + A = 2-oxoglutarate + AH2</text>
        <dbReference type="Rhea" id="RHEA:21252"/>
        <dbReference type="ChEBI" id="CHEBI:13193"/>
        <dbReference type="ChEBI" id="CHEBI:16782"/>
        <dbReference type="ChEBI" id="CHEBI:16810"/>
        <dbReference type="ChEBI" id="CHEBI:17499"/>
        <dbReference type="EC" id="1.1.99.2"/>
    </reaction>
</comment>
<comment type="similarity">
    <text evidence="6">Belongs to the L2HGDH family.</text>
</comment>
<dbReference type="EC" id="1.1.99.2" evidence="7"/>
<dbReference type="InterPro" id="IPR036188">
    <property type="entry name" value="FAD/NAD-bd_sf"/>
</dbReference>
<evidence type="ECO:0000256" key="5">
    <source>
        <dbReference type="ARBA" id="ARBA00036066"/>
    </source>
</evidence>
<dbReference type="EMBL" id="CABVLU010000003">
    <property type="protein sequence ID" value="VVT53721.1"/>
    <property type="molecule type" value="Genomic_DNA"/>
</dbReference>
<evidence type="ECO:0000256" key="8">
    <source>
        <dbReference type="ARBA" id="ARBA00041137"/>
    </source>
</evidence>
<evidence type="ECO:0000256" key="4">
    <source>
        <dbReference type="ARBA" id="ARBA00023002"/>
    </source>
</evidence>
<dbReference type="Gene3D" id="3.30.9.10">
    <property type="entry name" value="D-Amino Acid Oxidase, subunit A, domain 2"/>
    <property type="match status" value="1"/>
</dbReference>
<gene>
    <name evidence="10" type="ORF">SAPINGB_P003716</name>
</gene>
<dbReference type="Proteomes" id="UP000398389">
    <property type="component" value="Unassembled WGS sequence"/>
</dbReference>
<evidence type="ECO:0000313" key="10">
    <source>
        <dbReference type="EMBL" id="VVT53721.1"/>
    </source>
</evidence>
<dbReference type="OrthoDB" id="498204at2759"/>
<evidence type="ECO:0000256" key="3">
    <source>
        <dbReference type="ARBA" id="ARBA00022827"/>
    </source>
</evidence>
<name>A0A5E8BRM5_9ASCO</name>
<feature type="domain" description="FAD dependent oxidoreductase" evidence="9">
    <location>
        <begin position="34"/>
        <end position="404"/>
    </location>
</feature>
<keyword evidence="11" id="KW-1185">Reference proteome</keyword>
<dbReference type="InterPro" id="IPR006076">
    <property type="entry name" value="FAD-dep_OxRdtase"/>
</dbReference>
<evidence type="ECO:0000256" key="2">
    <source>
        <dbReference type="ARBA" id="ARBA00022630"/>
    </source>
</evidence>
<dbReference type="Gene3D" id="3.50.50.60">
    <property type="entry name" value="FAD/NAD(P)-binding domain"/>
    <property type="match status" value="1"/>
</dbReference>
<evidence type="ECO:0000256" key="7">
    <source>
        <dbReference type="ARBA" id="ARBA00038878"/>
    </source>
</evidence>
<dbReference type="AlphaFoldDB" id="A0A5E8BRM5"/>
<keyword evidence="4" id="KW-0560">Oxidoreductase</keyword>
<dbReference type="Pfam" id="PF01266">
    <property type="entry name" value="DAO"/>
    <property type="match status" value="1"/>
</dbReference>
<evidence type="ECO:0000313" key="11">
    <source>
        <dbReference type="Proteomes" id="UP000398389"/>
    </source>
</evidence>
<dbReference type="GO" id="GO:0047545">
    <property type="term" value="F:(S)-2-hydroxyglutarate dehydrogenase activity"/>
    <property type="evidence" value="ECO:0007669"/>
    <property type="project" value="UniProtKB-EC"/>
</dbReference>
<evidence type="ECO:0000256" key="1">
    <source>
        <dbReference type="ARBA" id="ARBA00001974"/>
    </source>
</evidence>
<sequence length="413" mass="45020">MALIFRNISSFTKSSVSKRLFSSSAHRNSDYSHIVIGGGVVGTAIAAKLAEDTYKKTGSPASILLAERHYRLCTETSARNSGVIHAGLYFAPDALRTKLCIKGKNMIYDAASKGIPIELQRCGKWIVAQDEKQAQYLDGLLKKGTSLGIPLEFVSLDKAKELEPAVKANTAILNSPSTGIVDAHSIVSYSEAEFEKYGGDISLLTRVTAIEKTPQNTYKVTLKSRLSEEDTEEEEIVLEADAVVNAAGHGAPAVSNMLLPETRHFTAYYAKGSYFLYQSSHPKVNRLIYPCPSDYGSLGTHLTIDLGGQIKFGPDFEWVDSPNDLTPNPANLPQAIEAITQYMIGLDTSLLVPDYAGIRPKIINTKDFQDFIIREEEGFPGFVNLLNIESPGLTSSLAIAEYVSNIYNGVPNI</sequence>
<evidence type="ECO:0000259" key="9">
    <source>
        <dbReference type="Pfam" id="PF01266"/>
    </source>
</evidence>
<comment type="cofactor">
    <cofactor evidence="1">
        <name>FAD</name>
        <dbReference type="ChEBI" id="CHEBI:57692"/>
    </cofactor>
</comment>
<evidence type="ECO:0000256" key="6">
    <source>
        <dbReference type="ARBA" id="ARBA00037941"/>
    </source>
</evidence>
<organism evidence="10 11">
    <name type="scientific">Magnusiomyces paraingens</name>
    <dbReference type="NCBI Taxonomy" id="2606893"/>
    <lineage>
        <taxon>Eukaryota</taxon>
        <taxon>Fungi</taxon>
        <taxon>Dikarya</taxon>
        <taxon>Ascomycota</taxon>
        <taxon>Saccharomycotina</taxon>
        <taxon>Dipodascomycetes</taxon>
        <taxon>Dipodascales</taxon>
        <taxon>Dipodascaceae</taxon>
        <taxon>Magnusiomyces</taxon>
    </lineage>
</organism>
<dbReference type="RefSeq" id="XP_031854323.1">
    <property type="nucleotide sequence ID" value="XM_031998432.1"/>
</dbReference>
<reference evidence="10 11" key="1">
    <citation type="submission" date="2019-09" db="EMBL/GenBank/DDBJ databases">
        <authorList>
            <person name="Brejova B."/>
        </authorList>
    </citation>
    <scope>NUCLEOTIDE SEQUENCE [LARGE SCALE GENOMIC DNA]</scope>
</reference>
<dbReference type="SUPFAM" id="SSF51905">
    <property type="entry name" value="FAD/NAD(P)-binding domain"/>
    <property type="match status" value="1"/>
</dbReference>
<dbReference type="PANTHER" id="PTHR43104:SF4">
    <property type="entry name" value="L-2-HYDROXYGLUTARATE DEHYDROGENASE, MITOCHONDRIAL"/>
    <property type="match status" value="1"/>
</dbReference>